<gene>
    <name evidence="1" type="ORF">F3Y22_tig00110332pilonHSYRG00393</name>
</gene>
<proteinExistence type="predicted"/>
<dbReference type="AlphaFoldDB" id="A0A6A3AYB4"/>
<keyword evidence="2" id="KW-1185">Reference proteome</keyword>
<name>A0A6A3AYB4_HIBSY</name>
<dbReference type="Proteomes" id="UP000436088">
    <property type="component" value="Unassembled WGS sequence"/>
</dbReference>
<accession>A0A6A3AYB4</accession>
<organism evidence="1 2">
    <name type="scientific">Hibiscus syriacus</name>
    <name type="common">Rose of Sharon</name>
    <dbReference type="NCBI Taxonomy" id="106335"/>
    <lineage>
        <taxon>Eukaryota</taxon>
        <taxon>Viridiplantae</taxon>
        <taxon>Streptophyta</taxon>
        <taxon>Embryophyta</taxon>
        <taxon>Tracheophyta</taxon>
        <taxon>Spermatophyta</taxon>
        <taxon>Magnoliopsida</taxon>
        <taxon>eudicotyledons</taxon>
        <taxon>Gunneridae</taxon>
        <taxon>Pentapetalae</taxon>
        <taxon>rosids</taxon>
        <taxon>malvids</taxon>
        <taxon>Malvales</taxon>
        <taxon>Malvaceae</taxon>
        <taxon>Malvoideae</taxon>
        <taxon>Hibiscus</taxon>
    </lineage>
</organism>
<evidence type="ECO:0000313" key="2">
    <source>
        <dbReference type="Proteomes" id="UP000436088"/>
    </source>
</evidence>
<protein>
    <submittedName>
        <fullName evidence="1">Agamous 57</fullName>
    </submittedName>
</protein>
<dbReference type="EMBL" id="VEPZ02000937">
    <property type="protein sequence ID" value="KAE8708853.1"/>
    <property type="molecule type" value="Genomic_DNA"/>
</dbReference>
<evidence type="ECO:0000313" key="1">
    <source>
        <dbReference type="EMBL" id="KAE8708853.1"/>
    </source>
</evidence>
<sequence length="127" mass="14506">MASTSDVYYIEEYPIMDSQPVNKLPFFNGANYALNIVANVGRLRRQFNTIIKRLQTESKRGEVLIEAIRVSHRKLEHQKPINELNRSGLLEMKESMEELCENIRGRVSEIEASSSLLLLSNIAVKQA</sequence>
<reference evidence="1" key="1">
    <citation type="submission" date="2019-09" db="EMBL/GenBank/DDBJ databases">
        <title>Draft genome information of white flower Hibiscus syriacus.</title>
        <authorList>
            <person name="Kim Y.-M."/>
        </authorList>
    </citation>
    <scope>NUCLEOTIDE SEQUENCE [LARGE SCALE GENOMIC DNA]</scope>
    <source>
        <strain evidence="1">YM2019G1</strain>
    </source>
</reference>
<comment type="caution">
    <text evidence="1">The sequence shown here is derived from an EMBL/GenBank/DDBJ whole genome shotgun (WGS) entry which is preliminary data.</text>
</comment>